<dbReference type="InterPro" id="IPR035161">
    <property type="entry name" value="DUF5332"/>
</dbReference>
<evidence type="ECO:0000256" key="1">
    <source>
        <dbReference type="SAM" id="SignalP"/>
    </source>
</evidence>
<sequence length="195" mass="21300">MSAVLQKSTRSLLSVVIFALMAMAANAKTACGTLTQCAVQKCLDRDVVRRVVMNSSKSELFGALVEKFDMVCIAAKCTKECQSCNQCHYALEQMSALAQGEQTSGLCPKLEECVQDCLKAGDLPKIISCVADRCNVHCYDGDCPSCRALSRRMFTAICLQTGMTSLEHIKYTGTCPRLFNDLADEYVAVKRRVAA</sequence>
<dbReference type="PANTHER" id="PTHR38612:SF2">
    <property type="entry name" value="PROTEIN DCT-5"/>
    <property type="match status" value="1"/>
</dbReference>
<dbReference type="PANTHER" id="PTHR38612">
    <property type="entry name" value="PROTEIN DCT-5-RELATED"/>
    <property type="match status" value="1"/>
</dbReference>
<dbReference type="EMBL" id="JAVFWL010000002">
    <property type="protein sequence ID" value="KAK6737380.1"/>
    <property type="molecule type" value="Genomic_DNA"/>
</dbReference>
<comment type="caution">
    <text evidence="2">The sequence shown here is derived from an EMBL/GenBank/DDBJ whole genome shotgun (WGS) entry which is preliminary data.</text>
</comment>
<protein>
    <recommendedName>
        <fullName evidence="4">Cysteine rich repeat-containing domain protein</fullName>
    </recommendedName>
</protein>
<dbReference type="Pfam" id="PF17266">
    <property type="entry name" value="DUF5332"/>
    <property type="match status" value="1"/>
</dbReference>
<evidence type="ECO:0000313" key="2">
    <source>
        <dbReference type="EMBL" id="KAK6737380.1"/>
    </source>
</evidence>
<proteinExistence type="predicted"/>
<keyword evidence="1" id="KW-0732">Signal</keyword>
<reference evidence="2 3" key="1">
    <citation type="submission" date="2023-08" db="EMBL/GenBank/DDBJ databases">
        <title>A Necator americanus chromosomal reference genome.</title>
        <authorList>
            <person name="Ilik V."/>
            <person name="Petrzelkova K.J."/>
            <person name="Pardy F."/>
            <person name="Fuh T."/>
            <person name="Niatou-Singa F.S."/>
            <person name="Gouil Q."/>
            <person name="Baker L."/>
            <person name="Ritchie M.E."/>
            <person name="Jex A.R."/>
            <person name="Gazzola D."/>
            <person name="Li H."/>
            <person name="Toshio Fujiwara R."/>
            <person name="Zhan B."/>
            <person name="Aroian R.V."/>
            <person name="Pafco B."/>
            <person name="Schwarz E.M."/>
        </authorList>
    </citation>
    <scope>NUCLEOTIDE SEQUENCE [LARGE SCALE GENOMIC DNA]</scope>
    <source>
        <strain evidence="2 3">Aroian</strain>
        <tissue evidence="2">Whole animal</tissue>
    </source>
</reference>
<feature type="chain" id="PRO_5046270197" description="Cysteine rich repeat-containing domain protein" evidence="1">
    <location>
        <begin position="28"/>
        <end position="195"/>
    </location>
</feature>
<name>A0ABR1CH11_NECAM</name>
<gene>
    <name evidence="2" type="primary">Necator_chrII.g7635</name>
    <name evidence="2" type="ORF">RB195_019841</name>
</gene>
<accession>A0ABR1CH11</accession>
<dbReference type="Proteomes" id="UP001303046">
    <property type="component" value="Unassembled WGS sequence"/>
</dbReference>
<keyword evidence="3" id="KW-1185">Reference proteome</keyword>
<evidence type="ECO:0008006" key="4">
    <source>
        <dbReference type="Google" id="ProtNLM"/>
    </source>
</evidence>
<feature type="signal peptide" evidence="1">
    <location>
        <begin position="1"/>
        <end position="27"/>
    </location>
</feature>
<organism evidence="2 3">
    <name type="scientific">Necator americanus</name>
    <name type="common">Human hookworm</name>
    <dbReference type="NCBI Taxonomy" id="51031"/>
    <lineage>
        <taxon>Eukaryota</taxon>
        <taxon>Metazoa</taxon>
        <taxon>Ecdysozoa</taxon>
        <taxon>Nematoda</taxon>
        <taxon>Chromadorea</taxon>
        <taxon>Rhabditida</taxon>
        <taxon>Rhabditina</taxon>
        <taxon>Rhabditomorpha</taxon>
        <taxon>Strongyloidea</taxon>
        <taxon>Ancylostomatidae</taxon>
        <taxon>Bunostominae</taxon>
        <taxon>Necator</taxon>
    </lineage>
</organism>
<evidence type="ECO:0000313" key="3">
    <source>
        <dbReference type="Proteomes" id="UP001303046"/>
    </source>
</evidence>